<evidence type="ECO:0000256" key="14">
    <source>
        <dbReference type="RuleBase" id="RU000579"/>
    </source>
</evidence>
<dbReference type="AlphaFoldDB" id="A0A833HP72"/>
<evidence type="ECO:0000259" key="16">
    <source>
        <dbReference type="Pfam" id="PF00742"/>
    </source>
</evidence>
<feature type="domain" description="Aspartate/homoserine dehydrogenase NAD-binding" evidence="17">
    <location>
        <begin position="7"/>
        <end position="143"/>
    </location>
</feature>
<organism evidence="18 19">
    <name type="scientific">Alkaliphilus serpentinus</name>
    <dbReference type="NCBI Taxonomy" id="1482731"/>
    <lineage>
        <taxon>Bacteria</taxon>
        <taxon>Bacillati</taxon>
        <taxon>Bacillota</taxon>
        <taxon>Clostridia</taxon>
        <taxon>Peptostreptococcales</taxon>
        <taxon>Natronincolaceae</taxon>
        <taxon>Alkaliphilus</taxon>
    </lineage>
</organism>
<evidence type="ECO:0000256" key="2">
    <source>
        <dbReference type="ARBA" id="ARBA00005062"/>
    </source>
</evidence>
<feature type="binding site" evidence="13">
    <location>
        <position position="207"/>
    </location>
    <ligand>
        <name>L-homoserine</name>
        <dbReference type="ChEBI" id="CHEBI:57476"/>
    </ligand>
</feature>
<evidence type="ECO:0000256" key="12">
    <source>
        <dbReference type="PIRSR" id="PIRSR036497-1"/>
    </source>
</evidence>
<feature type="binding site" evidence="13">
    <location>
        <begin position="7"/>
        <end position="12"/>
    </location>
    <ligand>
        <name>NADP(+)</name>
        <dbReference type="ChEBI" id="CHEBI:58349"/>
    </ligand>
</feature>
<dbReference type="PANTHER" id="PTHR43331:SF1">
    <property type="entry name" value="HOMOSERINE DEHYDROGENASE"/>
    <property type="match status" value="1"/>
</dbReference>
<evidence type="ECO:0000256" key="1">
    <source>
        <dbReference type="ARBA" id="ARBA00005056"/>
    </source>
</evidence>
<evidence type="ECO:0000256" key="8">
    <source>
        <dbReference type="ARBA" id="ARBA00023002"/>
    </source>
</evidence>
<keyword evidence="13 14" id="KW-0521">NADP</keyword>
<evidence type="ECO:0000256" key="5">
    <source>
        <dbReference type="ARBA" id="ARBA00013376"/>
    </source>
</evidence>
<dbReference type="InterPro" id="IPR005106">
    <property type="entry name" value="Asp/hSer_DH_NAD-bd"/>
</dbReference>
<sequence length="340" mass="37038">MRIAIIGYGGVGRALVELLVNKKEELKEIGLQVIYVIGSKGGIYNPEGIDLASLVEFSRDERDITKYPNGASAEVTFHKILENKDVDLVIELTPTNKETGEPGMTHIIKSLEKGFHVATANKGPILLNYKKLREIAIENNVQLCIGCTSGGALPTINGGIMDMAGSNVLSIEGVLNGTTNYIIKEMEDGHVSYDEALKKAQQMGIAETDPSLDVEGWDTASKLLIITNVIMKEEKTLKDISVAGITQLTKEDIIKAKEEGKKFKLVGRSIRKDHTLEMSVKLEKLEKDHPLYGVDGKNKGVRYTSDTLGDLTMIGGASGVTPAAASILRDLINIHRGYKF</sequence>
<comment type="pathway">
    <text evidence="2 14">Amino-acid biosynthesis; L-methionine biosynthesis via de novo pathway; L-homoserine from L-aspartate: step 3/3.</text>
</comment>
<dbReference type="EC" id="1.1.1.3" evidence="4 14"/>
<feature type="active site" description="Proton donor" evidence="12">
    <location>
        <position position="222"/>
    </location>
</feature>
<evidence type="ECO:0000256" key="6">
    <source>
        <dbReference type="ARBA" id="ARBA00022605"/>
    </source>
</evidence>
<dbReference type="SUPFAM" id="SSF55347">
    <property type="entry name" value="Glyceraldehyde-3-phosphate dehydrogenase-like, C-terminal domain"/>
    <property type="match status" value="1"/>
</dbReference>
<accession>A0A833HP72</accession>
<dbReference type="GO" id="GO:0009086">
    <property type="term" value="P:methionine biosynthetic process"/>
    <property type="evidence" value="ECO:0007669"/>
    <property type="project" value="UniProtKB-KW"/>
</dbReference>
<comment type="similarity">
    <text evidence="3 15">Belongs to the homoserine dehydrogenase family.</text>
</comment>
<evidence type="ECO:0000256" key="4">
    <source>
        <dbReference type="ARBA" id="ARBA00013213"/>
    </source>
</evidence>
<evidence type="ECO:0000256" key="10">
    <source>
        <dbReference type="ARBA" id="ARBA00023167"/>
    </source>
</evidence>
<evidence type="ECO:0000256" key="9">
    <source>
        <dbReference type="ARBA" id="ARBA00023053"/>
    </source>
</evidence>
<feature type="binding site" evidence="13">
    <location>
        <position position="122"/>
    </location>
    <ligand>
        <name>NADPH</name>
        <dbReference type="ChEBI" id="CHEBI:57783"/>
    </ligand>
</feature>
<dbReference type="SUPFAM" id="SSF51735">
    <property type="entry name" value="NAD(P)-binding Rossmann-fold domains"/>
    <property type="match status" value="1"/>
</dbReference>
<dbReference type="Proteomes" id="UP000465601">
    <property type="component" value="Unassembled WGS sequence"/>
</dbReference>
<evidence type="ECO:0000256" key="7">
    <source>
        <dbReference type="ARBA" id="ARBA00022697"/>
    </source>
</evidence>
<dbReference type="GO" id="GO:0009088">
    <property type="term" value="P:threonine biosynthetic process"/>
    <property type="evidence" value="ECO:0007669"/>
    <property type="project" value="UniProtKB-UniPathway"/>
</dbReference>
<dbReference type="RefSeq" id="WP_151865700.1">
    <property type="nucleotide sequence ID" value="NZ_WBZB01000020.1"/>
</dbReference>
<comment type="caution">
    <text evidence="18">The sequence shown here is derived from an EMBL/GenBank/DDBJ whole genome shotgun (WGS) entry which is preliminary data.</text>
</comment>
<dbReference type="NCBIfam" id="NF004976">
    <property type="entry name" value="PRK06349.1"/>
    <property type="match status" value="1"/>
</dbReference>
<dbReference type="PROSITE" id="PS01042">
    <property type="entry name" value="HOMOSER_DHGENASE"/>
    <property type="match status" value="1"/>
</dbReference>
<dbReference type="Pfam" id="PF03447">
    <property type="entry name" value="NAD_binding_3"/>
    <property type="match status" value="1"/>
</dbReference>
<evidence type="ECO:0000259" key="17">
    <source>
        <dbReference type="Pfam" id="PF03447"/>
    </source>
</evidence>
<dbReference type="InterPro" id="IPR036291">
    <property type="entry name" value="NAD(P)-bd_dom_sf"/>
</dbReference>
<evidence type="ECO:0000313" key="19">
    <source>
        <dbReference type="Proteomes" id="UP000465601"/>
    </source>
</evidence>
<keyword evidence="8 14" id="KW-0560">Oxidoreductase</keyword>
<dbReference type="EMBL" id="WBZB01000020">
    <property type="protein sequence ID" value="KAB3530325.1"/>
    <property type="molecule type" value="Genomic_DNA"/>
</dbReference>
<dbReference type="Pfam" id="PF00742">
    <property type="entry name" value="Homoserine_dh"/>
    <property type="match status" value="1"/>
</dbReference>
<dbReference type="OrthoDB" id="9808167at2"/>
<dbReference type="InterPro" id="IPR019811">
    <property type="entry name" value="HDH_CS"/>
</dbReference>
<protein>
    <recommendedName>
        <fullName evidence="5 14">Homoserine dehydrogenase</fullName>
        <ecNumber evidence="4 14">1.1.1.3</ecNumber>
    </recommendedName>
</protein>
<gene>
    <name evidence="18" type="ORF">F8153_07155</name>
</gene>
<dbReference type="GO" id="GO:0004412">
    <property type="term" value="F:homoserine dehydrogenase activity"/>
    <property type="evidence" value="ECO:0007669"/>
    <property type="project" value="UniProtKB-EC"/>
</dbReference>
<evidence type="ECO:0000256" key="3">
    <source>
        <dbReference type="ARBA" id="ARBA00006753"/>
    </source>
</evidence>
<dbReference type="PIRSF" id="PIRSF036497">
    <property type="entry name" value="HDH_short"/>
    <property type="match status" value="1"/>
</dbReference>
<dbReference type="InterPro" id="IPR001342">
    <property type="entry name" value="HDH_cat"/>
</dbReference>
<evidence type="ECO:0000313" key="18">
    <source>
        <dbReference type="EMBL" id="KAB3530325.1"/>
    </source>
</evidence>
<dbReference type="PANTHER" id="PTHR43331">
    <property type="entry name" value="HOMOSERINE DEHYDROGENASE"/>
    <property type="match status" value="1"/>
</dbReference>
<keyword evidence="19" id="KW-1185">Reference proteome</keyword>
<comment type="pathway">
    <text evidence="1 14">Amino-acid biosynthesis; L-threonine biosynthesis; L-threonine from L-aspartate: step 3/5.</text>
</comment>
<dbReference type="Gene3D" id="3.40.50.720">
    <property type="entry name" value="NAD(P)-binding Rossmann-like Domain"/>
    <property type="match status" value="1"/>
</dbReference>
<reference evidence="18 19" key="1">
    <citation type="submission" date="2019-10" db="EMBL/GenBank/DDBJ databases">
        <title>Alkaliphilus serpentinus sp. nov. and Alkaliphilus pronyensis sp. nov., two novel anaerobic alkaliphilic species isolated from the serpentinized-hosted hydrothermal field of the Prony Bay (New Caledonia).</title>
        <authorList>
            <person name="Postec A."/>
        </authorList>
    </citation>
    <scope>NUCLEOTIDE SEQUENCE [LARGE SCALE GENOMIC DNA]</scope>
    <source>
        <strain evidence="18 19">LacT</strain>
    </source>
</reference>
<feature type="domain" description="Homoserine dehydrogenase catalytic" evidence="16">
    <location>
        <begin position="156"/>
        <end position="332"/>
    </location>
</feature>
<keyword evidence="9" id="KW-0915">Sodium</keyword>
<dbReference type="UniPathway" id="UPA00051">
    <property type="reaction ID" value="UER00465"/>
</dbReference>
<evidence type="ECO:0000256" key="15">
    <source>
        <dbReference type="RuleBase" id="RU004171"/>
    </source>
</evidence>
<keyword evidence="7 14" id="KW-0791">Threonine biosynthesis</keyword>
<evidence type="ECO:0000256" key="11">
    <source>
        <dbReference type="ARBA" id="ARBA00048841"/>
    </source>
</evidence>
<dbReference type="FunFam" id="3.30.360.10:FF:000005">
    <property type="entry name" value="Homoserine dehydrogenase"/>
    <property type="match status" value="1"/>
</dbReference>
<proteinExistence type="inferred from homology"/>
<name>A0A833HP72_9FIRM</name>
<dbReference type="UniPathway" id="UPA00050">
    <property type="reaction ID" value="UER00063"/>
</dbReference>
<keyword evidence="6 14" id="KW-0028">Amino-acid biosynthesis</keyword>
<comment type="catalytic activity">
    <reaction evidence="11">
        <text>L-homoserine + NADP(+) = L-aspartate 4-semialdehyde + NADPH + H(+)</text>
        <dbReference type="Rhea" id="RHEA:15761"/>
        <dbReference type="ChEBI" id="CHEBI:15378"/>
        <dbReference type="ChEBI" id="CHEBI:57476"/>
        <dbReference type="ChEBI" id="CHEBI:57783"/>
        <dbReference type="ChEBI" id="CHEBI:58349"/>
        <dbReference type="ChEBI" id="CHEBI:537519"/>
        <dbReference type="EC" id="1.1.1.3"/>
    </reaction>
    <physiologicalReaction direction="right-to-left" evidence="11">
        <dbReference type="Rhea" id="RHEA:15763"/>
    </physiologicalReaction>
</comment>
<keyword evidence="10 14" id="KW-0486">Methionine biosynthesis</keyword>
<dbReference type="InterPro" id="IPR022697">
    <property type="entry name" value="HDH_short"/>
</dbReference>
<evidence type="ECO:0000256" key="13">
    <source>
        <dbReference type="PIRSR" id="PIRSR036497-2"/>
    </source>
</evidence>
<dbReference type="Gene3D" id="3.30.360.10">
    <property type="entry name" value="Dihydrodipicolinate Reductase, domain 2"/>
    <property type="match status" value="1"/>
</dbReference>